<dbReference type="InterPro" id="IPR033948">
    <property type="entry name" value="ETF_beta_N"/>
</dbReference>
<dbReference type="SUPFAM" id="SSF52402">
    <property type="entry name" value="Adenine nucleotide alpha hydrolases-like"/>
    <property type="match status" value="2"/>
</dbReference>
<dbReference type="Pfam" id="PF00766">
    <property type="entry name" value="ETF_alpha"/>
    <property type="match status" value="1"/>
</dbReference>
<gene>
    <name evidence="2" type="ordered locus">PTO1383</name>
</gene>
<dbReference type="FunCoup" id="Q6KZ84">
    <property type="interactions" value="94"/>
</dbReference>
<dbReference type="InterPro" id="IPR033947">
    <property type="entry name" value="ETF_alpha_N"/>
</dbReference>
<reference evidence="2 3" key="1">
    <citation type="journal article" date="2004" name="Proc. Natl. Acad. Sci. U.S.A.">
        <title>Genome sequence of Picrophilus torridus and its implications for life around pH 0.</title>
        <authorList>
            <person name="Futterer O."/>
            <person name="Angelov A."/>
            <person name="Liesegang H."/>
            <person name="Gottschalk G."/>
            <person name="Schleper C."/>
            <person name="Schepers B."/>
            <person name="Dock C."/>
            <person name="Antranikian G."/>
            <person name="Liebl W."/>
        </authorList>
    </citation>
    <scope>NUCLEOTIDE SEQUENCE [LARGE SCALE GENOMIC DNA]</scope>
    <source>
        <strain evidence="3">ATCC 700027 / DSM 9790 / JCM 10055 / NBRC 100828</strain>
    </source>
</reference>
<dbReference type="SMART" id="SM00893">
    <property type="entry name" value="ETF"/>
    <property type="match status" value="2"/>
</dbReference>
<evidence type="ECO:0000313" key="2">
    <source>
        <dbReference type="EMBL" id="AAT43968.1"/>
    </source>
</evidence>
<name>Q6KZ84_PICTO</name>
<dbReference type="InterPro" id="IPR014730">
    <property type="entry name" value="ETF_a/b_N"/>
</dbReference>
<dbReference type="PATRIC" id="fig|263820.9.peg.1437"/>
<dbReference type="InParanoid" id="Q6KZ84"/>
<dbReference type="eggNOG" id="arCOG00448">
    <property type="taxonomic scope" value="Archaea"/>
</dbReference>
<feature type="domain" description="Electron transfer flavoprotein alpha/beta-subunit N-terminal" evidence="1">
    <location>
        <begin position="287"/>
        <end position="474"/>
    </location>
</feature>
<evidence type="ECO:0000259" key="1">
    <source>
        <dbReference type="SMART" id="SM00893"/>
    </source>
</evidence>
<dbReference type="Proteomes" id="UP000000438">
    <property type="component" value="Chromosome"/>
</dbReference>
<feature type="domain" description="Electron transfer flavoprotein alpha/beta-subunit N-terminal" evidence="1">
    <location>
        <begin position="23"/>
        <end position="216"/>
    </location>
</feature>
<dbReference type="InterPro" id="IPR014729">
    <property type="entry name" value="Rossmann-like_a/b/a_fold"/>
</dbReference>
<proteinExistence type="predicted"/>
<dbReference type="OrthoDB" id="307696at2157"/>
<dbReference type="InterPro" id="IPR014731">
    <property type="entry name" value="ETF_asu_C"/>
</dbReference>
<dbReference type="InterPro" id="IPR029035">
    <property type="entry name" value="DHS-like_NAD/FAD-binding_dom"/>
</dbReference>
<dbReference type="STRING" id="263820.PTO1383"/>
<dbReference type="InterPro" id="IPR012255">
    <property type="entry name" value="ETF_b"/>
</dbReference>
<accession>Q6KZ84</accession>
<dbReference type="SUPFAM" id="SSF52467">
    <property type="entry name" value="DHS-like NAD/FAD-binding domain"/>
    <property type="match status" value="1"/>
</dbReference>
<dbReference type="PANTHER" id="PTHR21294">
    <property type="entry name" value="ELECTRON TRANSFER FLAVOPROTEIN BETA-SUBUNIT"/>
    <property type="match status" value="1"/>
</dbReference>
<dbReference type="EMBL" id="AE017261">
    <property type="protein sequence ID" value="AAT43968.1"/>
    <property type="molecule type" value="Genomic_DNA"/>
</dbReference>
<dbReference type="Gene3D" id="3.40.50.1220">
    <property type="entry name" value="TPP-binding domain"/>
    <property type="match status" value="1"/>
</dbReference>
<dbReference type="CDD" id="cd01714">
    <property type="entry name" value="ETF_beta"/>
    <property type="match status" value="1"/>
</dbReference>
<dbReference type="Gene3D" id="3.40.50.620">
    <property type="entry name" value="HUPs"/>
    <property type="match status" value="2"/>
</dbReference>
<dbReference type="GeneID" id="2845199"/>
<dbReference type="CDD" id="cd01715">
    <property type="entry name" value="ETF_alpha"/>
    <property type="match status" value="1"/>
</dbReference>
<organism evidence="2 3">
    <name type="scientific">Picrophilus torridus (strain ATCC 700027 / DSM 9790 / JCM 10055 / NBRC 100828 / KAW 2/3)</name>
    <dbReference type="NCBI Taxonomy" id="1122961"/>
    <lineage>
        <taxon>Archaea</taxon>
        <taxon>Methanobacteriati</taxon>
        <taxon>Thermoplasmatota</taxon>
        <taxon>Thermoplasmata</taxon>
        <taxon>Thermoplasmatales</taxon>
        <taxon>Picrophilaceae</taxon>
        <taxon>Picrophilus</taxon>
    </lineage>
</organism>
<sequence length="607" mass="66468">MLKIIVSIKQVPDADDLRIDPVTNNLVREGVPAVMNPPDLHAIEAALQLREKYGGTVTVISMGPPQGDISLREAIAMGADDAYLITDRAMAGSDTWATSYTVSRAIEKLGGADIIIFGRRAVDGETQQVGPQTGKWLGIPVCAYTKKILDVDEKNKKIRLEKETEFEIETIEMPMPLVITVTEDSNTPREPDLEGMLRAKTFNVKRFSKDDINADPSMIGLAASPTKVIRVRPPPKMRNAEIKNANDDLKGSVDWLISKIKESMTGMKTSSGVYEKPEPVTKVDHDIWVYMDHYDGNVNSTSLEILGAARRVADLMNTKLAAVVIGDEIDNIIDTAFKYGADRVYAGVTEGYKNYDNDAYTEALSLMIKKYSPEAIFYPGTSNARELASTTAIQVNTGLIADCIIFDVDEKGQLLSTRPDFGGKETSTIICPNNRPIMVTTRSGVFSAMPPMDKKGDVIKEDIKDLKTRIKLLEYKKLEKRNILNDADIVIGVGRGIVNRDNIGIVEDLANRLGAVVGVSKPLADMGWYPKDRQVGQTGTTIHPNVYIAIGISGAIQHLVGIQGSKKIIAINNDPSAPIFENCDYGIVGDLFTVVPELIKRLGEQNA</sequence>
<dbReference type="PaxDb" id="263820-PTO1383"/>
<dbReference type="PANTHER" id="PTHR21294:SF17">
    <property type="entry name" value="PROTEIN FIXA"/>
    <property type="match status" value="1"/>
</dbReference>
<dbReference type="Pfam" id="PF01012">
    <property type="entry name" value="ETF"/>
    <property type="match status" value="2"/>
</dbReference>
<protein>
    <submittedName>
        <fullName evidence="2">Electron transfer flavoprotein alpha and beta-subunit</fullName>
    </submittedName>
</protein>
<dbReference type="RefSeq" id="WP_011178184.1">
    <property type="nucleotide sequence ID" value="NC_005877.1"/>
</dbReference>
<dbReference type="HOGENOM" id="CLU_024916_0_0_2"/>
<dbReference type="GO" id="GO:0009055">
    <property type="term" value="F:electron transfer activity"/>
    <property type="evidence" value="ECO:0007669"/>
    <property type="project" value="InterPro"/>
</dbReference>
<dbReference type="AlphaFoldDB" id="Q6KZ84"/>
<dbReference type="KEGG" id="pto:PTO1383"/>
<evidence type="ECO:0000313" key="3">
    <source>
        <dbReference type="Proteomes" id="UP000000438"/>
    </source>
</evidence>